<name>A0A8J7GG83_9ACTN</name>
<keyword evidence="3" id="KW-1185">Reference proteome</keyword>
<dbReference type="InterPro" id="IPR007278">
    <property type="entry name" value="DUF397"/>
</dbReference>
<dbReference type="AlphaFoldDB" id="A0A8J7GG83"/>
<proteinExistence type="predicted"/>
<evidence type="ECO:0000259" key="1">
    <source>
        <dbReference type="Pfam" id="PF04149"/>
    </source>
</evidence>
<evidence type="ECO:0000313" key="3">
    <source>
        <dbReference type="Proteomes" id="UP000622552"/>
    </source>
</evidence>
<dbReference type="Pfam" id="PF04149">
    <property type="entry name" value="DUF397"/>
    <property type="match status" value="1"/>
</dbReference>
<comment type="caution">
    <text evidence="2">The sequence shown here is derived from an EMBL/GenBank/DDBJ whole genome shotgun (WGS) entry which is preliminary data.</text>
</comment>
<evidence type="ECO:0000313" key="2">
    <source>
        <dbReference type="EMBL" id="MBG6137306.1"/>
    </source>
</evidence>
<feature type="domain" description="DUF397" evidence="1">
    <location>
        <begin position="7"/>
        <end position="59"/>
    </location>
</feature>
<accession>A0A8J7GG83</accession>
<reference evidence="2" key="1">
    <citation type="submission" date="2020-11" db="EMBL/GenBank/DDBJ databases">
        <title>Sequencing the genomes of 1000 actinobacteria strains.</title>
        <authorList>
            <person name="Klenk H.-P."/>
        </authorList>
    </citation>
    <scope>NUCLEOTIDE SEQUENCE</scope>
    <source>
        <strain evidence="2">DSM 45356</strain>
    </source>
</reference>
<dbReference type="RefSeq" id="WP_197004187.1">
    <property type="nucleotide sequence ID" value="NZ_BONS01000020.1"/>
</dbReference>
<dbReference type="EMBL" id="JADOUF010000001">
    <property type="protein sequence ID" value="MBG6137306.1"/>
    <property type="molecule type" value="Genomic_DNA"/>
</dbReference>
<protein>
    <recommendedName>
        <fullName evidence="1">DUF397 domain-containing protein</fullName>
    </recommendedName>
</protein>
<organism evidence="2 3">
    <name type="scientific">Longispora fulva</name>
    <dbReference type="NCBI Taxonomy" id="619741"/>
    <lineage>
        <taxon>Bacteria</taxon>
        <taxon>Bacillati</taxon>
        <taxon>Actinomycetota</taxon>
        <taxon>Actinomycetes</taxon>
        <taxon>Micromonosporales</taxon>
        <taxon>Micromonosporaceae</taxon>
        <taxon>Longispora</taxon>
    </lineage>
</organism>
<dbReference type="Proteomes" id="UP000622552">
    <property type="component" value="Unassembled WGS sequence"/>
</dbReference>
<sequence>MMDRYDNWRKSTKSGSATPDCVEVAFGHDGAVGVRDTKDRTGPLLEFTVDEWATFVGRVQSGAFPV</sequence>
<gene>
    <name evidence="2" type="ORF">IW245_003500</name>
</gene>